<evidence type="ECO:0000313" key="3">
    <source>
        <dbReference type="Proteomes" id="UP000580910"/>
    </source>
</evidence>
<gene>
    <name evidence="2" type="ORF">FB382_002739</name>
</gene>
<reference evidence="2 3" key="1">
    <citation type="submission" date="2020-07" db="EMBL/GenBank/DDBJ databases">
        <title>Sequencing the genomes of 1000 actinobacteria strains.</title>
        <authorList>
            <person name="Klenk H.-P."/>
        </authorList>
    </citation>
    <scope>NUCLEOTIDE SEQUENCE [LARGE SCALE GENOMIC DNA]</scope>
    <source>
        <strain evidence="2 3">DSM 21349</strain>
    </source>
</reference>
<keyword evidence="3" id="KW-1185">Reference proteome</keyword>
<dbReference type="EMBL" id="JACGXA010000001">
    <property type="protein sequence ID" value="MBA8804448.1"/>
    <property type="molecule type" value="Genomic_DNA"/>
</dbReference>
<dbReference type="Proteomes" id="UP000580910">
    <property type="component" value="Unassembled WGS sequence"/>
</dbReference>
<accession>A0A7W3PAC0</accession>
<feature type="signal peptide" evidence="1">
    <location>
        <begin position="1"/>
        <end position="24"/>
    </location>
</feature>
<comment type="caution">
    <text evidence="2">The sequence shown here is derived from an EMBL/GenBank/DDBJ whole genome shotgun (WGS) entry which is preliminary data.</text>
</comment>
<keyword evidence="1" id="KW-0732">Signal</keyword>
<sequence length="49" mass="4919">MKRIAALVVLTAAASLVSLAPAQADPSVCFTYNISVNGQGQAGTQCLPA</sequence>
<evidence type="ECO:0000313" key="2">
    <source>
        <dbReference type="EMBL" id="MBA8804448.1"/>
    </source>
</evidence>
<protein>
    <submittedName>
        <fullName evidence="2">Uncharacterized protein</fullName>
    </submittedName>
</protein>
<feature type="chain" id="PRO_5030844287" evidence="1">
    <location>
        <begin position="25"/>
        <end position="49"/>
    </location>
</feature>
<name>A0A7W3PAC0_9ACTN</name>
<dbReference type="AlphaFoldDB" id="A0A7W3PAC0"/>
<evidence type="ECO:0000256" key="1">
    <source>
        <dbReference type="SAM" id="SignalP"/>
    </source>
</evidence>
<organism evidence="2 3">
    <name type="scientific">Nocardioides ginsengisegetis</name>
    <dbReference type="NCBI Taxonomy" id="661491"/>
    <lineage>
        <taxon>Bacteria</taxon>
        <taxon>Bacillati</taxon>
        <taxon>Actinomycetota</taxon>
        <taxon>Actinomycetes</taxon>
        <taxon>Propionibacteriales</taxon>
        <taxon>Nocardioidaceae</taxon>
        <taxon>Nocardioides</taxon>
    </lineage>
</organism>
<proteinExistence type="predicted"/>
<dbReference type="RefSeq" id="WP_182539975.1">
    <property type="nucleotide sequence ID" value="NZ_JACGXA010000001.1"/>
</dbReference>